<gene>
    <name evidence="3" type="primary">LOC105044038</name>
</gene>
<feature type="compositionally biased region" description="Basic residues" evidence="1">
    <location>
        <begin position="31"/>
        <end position="42"/>
    </location>
</feature>
<feature type="compositionally biased region" description="Pro residues" evidence="1">
    <location>
        <begin position="1"/>
        <end position="13"/>
    </location>
</feature>
<dbReference type="OrthoDB" id="778084at2759"/>
<feature type="region of interest" description="Disordered" evidence="1">
    <location>
        <begin position="181"/>
        <end position="214"/>
    </location>
</feature>
<dbReference type="GeneID" id="105044038"/>
<organism evidence="2 3">
    <name type="scientific">Elaeis guineensis var. tenera</name>
    <name type="common">Oil palm</name>
    <dbReference type="NCBI Taxonomy" id="51953"/>
    <lineage>
        <taxon>Eukaryota</taxon>
        <taxon>Viridiplantae</taxon>
        <taxon>Streptophyta</taxon>
        <taxon>Embryophyta</taxon>
        <taxon>Tracheophyta</taxon>
        <taxon>Spermatophyta</taxon>
        <taxon>Magnoliopsida</taxon>
        <taxon>Liliopsida</taxon>
        <taxon>Arecaceae</taxon>
        <taxon>Arecoideae</taxon>
        <taxon>Cocoseae</taxon>
        <taxon>Elaeidinae</taxon>
        <taxon>Elaeis</taxon>
    </lineage>
</organism>
<dbReference type="RefSeq" id="XP_010920118.1">
    <property type="nucleotide sequence ID" value="XM_010921816.3"/>
</dbReference>
<dbReference type="PANTHER" id="PTHR34660:SF7">
    <property type="entry name" value="DNA LIGASE-LIKE PROTEIN"/>
    <property type="match status" value="1"/>
</dbReference>
<keyword evidence="2" id="KW-1185">Reference proteome</keyword>
<accession>A0A6I9R425</accession>
<feature type="compositionally biased region" description="Basic and acidic residues" evidence="1">
    <location>
        <begin position="92"/>
        <end position="104"/>
    </location>
</feature>
<proteinExistence type="predicted"/>
<dbReference type="Proteomes" id="UP000504607">
    <property type="component" value="Chromosome 4"/>
</dbReference>
<protein>
    <submittedName>
        <fullName evidence="3">Stress response protein nst1</fullName>
    </submittedName>
</protein>
<evidence type="ECO:0000256" key="1">
    <source>
        <dbReference type="SAM" id="MobiDB-lite"/>
    </source>
</evidence>
<evidence type="ECO:0000313" key="2">
    <source>
        <dbReference type="Proteomes" id="UP000504607"/>
    </source>
</evidence>
<dbReference type="KEGG" id="egu:105044038"/>
<name>A0A6I9R425_ELAGV</name>
<reference evidence="3" key="1">
    <citation type="submission" date="2025-08" db="UniProtKB">
        <authorList>
            <consortium name="RefSeq"/>
        </authorList>
    </citation>
    <scope>IDENTIFICATION</scope>
</reference>
<dbReference type="PANTHER" id="PTHR34660">
    <property type="entry name" value="MYB-LIKE PROTEIN X"/>
    <property type="match status" value="1"/>
</dbReference>
<feature type="compositionally biased region" description="Basic and acidic residues" evidence="1">
    <location>
        <begin position="66"/>
        <end position="83"/>
    </location>
</feature>
<feature type="region of interest" description="Disordered" evidence="1">
    <location>
        <begin position="1"/>
        <end position="126"/>
    </location>
</feature>
<feature type="compositionally biased region" description="Basic and acidic residues" evidence="1">
    <location>
        <begin position="43"/>
        <end position="56"/>
    </location>
</feature>
<dbReference type="InParanoid" id="A0A6I9R425"/>
<sequence length="332" mass="38165">MSRCFPYPPPPPYYKEGLIESIKKESEKAKKERRKEKKREKKEKREKAGQEHEESKRSKHGHKKRKYEEGSKLNQKDTYDAKAKPIAGVVEQLERSGLTEEHEQPYSIQNVYDSSESSQDSSKRRKLVATNVNQNSYGSILRIRLPLIKQKDTTLSTSMPNVKEKDPTRPASMLVLKQKDREPPATMPMGKQKDLKPPTLNQTDIDLPRNSKEPCFSGRVTETALEMEAAKSSYSKSSLKRNRRIHEMERQFRELPLNWNPPPLQLEYSDIGNQDWLFGSSKQRSSLNSKMVKAHTEGLLSHDGSSVPSSLQPLACYLPDFATYQLPYVIPY</sequence>
<evidence type="ECO:0000313" key="3">
    <source>
        <dbReference type="RefSeq" id="XP_010920118.1"/>
    </source>
</evidence>
<feature type="compositionally biased region" description="Basic and acidic residues" evidence="1">
    <location>
        <begin position="17"/>
        <end position="30"/>
    </location>
</feature>
<dbReference type="AlphaFoldDB" id="A0A6I9R425"/>